<feature type="region of interest" description="Disordered" evidence="1">
    <location>
        <begin position="23"/>
        <end position="44"/>
    </location>
</feature>
<dbReference type="AlphaFoldDB" id="A0A1R1PUV3"/>
<keyword evidence="4" id="KW-1185">Reference proteome</keyword>
<accession>A0A1R1PUV3</accession>
<protein>
    <submittedName>
        <fullName evidence="3">Uncharacterized protein</fullName>
    </submittedName>
</protein>
<evidence type="ECO:0000313" key="3">
    <source>
        <dbReference type="EMBL" id="OMH84672.1"/>
    </source>
</evidence>
<keyword evidence="2" id="KW-0472">Membrane</keyword>
<dbReference type="InterPro" id="IPR036259">
    <property type="entry name" value="MFS_trans_sf"/>
</dbReference>
<comment type="caution">
    <text evidence="3">The sequence shown here is derived from an EMBL/GenBank/DDBJ whole genome shotgun (WGS) entry which is preliminary data.</text>
</comment>
<dbReference type="EMBL" id="LSSK01000166">
    <property type="protein sequence ID" value="OMH84672.1"/>
    <property type="molecule type" value="Genomic_DNA"/>
</dbReference>
<gene>
    <name evidence="3" type="ORF">AX774_g1803</name>
</gene>
<evidence type="ECO:0000313" key="4">
    <source>
        <dbReference type="Proteomes" id="UP000188320"/>
    </source>
</evidence>
<feature type="transmembrane region" description="Helical" evidence="2">
    <location>
        <begin position="88"/>
        <end position="109"/>
    </location>
</feature>
<name>A0A1R1PUV3_ZANCU</name>
<keyword evidence="2" id="KW-0812">Transmembrane</keyword>
<evidence type="ECO:0000256" key="1">
    <source>
        <dbReference type="SAM" id="MobiDB-lite"/>
    </source>
</evidence>
<feature type="transmembrane region" description="Helical" evidence="2">
    <location>
        <begin position="53"/>
        <end position="76"/>
    </location>
</feature>
<dbReference type="Proteomes" id="UP000188320">
    <property type="component" value="Unassembled WGS sequence"/>
</dbReference>
<dbReference type="SUPFAM" id="SSF103473">
    <property type="entry name" value="MFS general substrate transporter"/>
    <property type="match status" value="1"/>
</dbReference>
<evidence type="ECO:0000256" key="2">
    <source>
        <dbReference type="SAM" id="Phobius"/>
    </source>
</evidence>
<keyword evidence="2" id="KW-1133">Transmembrane helix</keyword>
<proteinExistence type="predicted"/>
<sequence>MGGEIIEEQYIERESILIERENEIDNSEKKSHVENADANGDGVIGEKRPDSSYAWFLSVLSLMNVFVAFGVFMVYASTISWIGSTNNAAVSISGIFSGPLSSLLGKWAIFHGFWTYQSMCSAVIRAHF</sequence>
<feature type="compositionally biased region" description="Basic and acidic residues" evidence="1">
    <location>
        <begin position="23"/>
        <end position="35"/>
    </location>
</feature>
<reference evidence="4" key="1">
    <citation type="submission" date="2017-01" db="EMBL/GenBank/DDBJ databases">
        <authorList>
            <person name="Wang Y."/>
            <person name="White M."/>
            <person name="Kvist S."/>
            <person name="Moncalvo J.-M."/>
        </authorList>
    </citation>
    <scope>NUCLEOTIDE SEQUENCE [LARGE SCALE GENOMIC DNA]</scope>
    <source>
        <strain evidence="4">COL-18-3</strain>
    </source>
</reference>
<organism evidence="3 4">
    <name type="scientific">Zancudomyces culisetae</name>
    <name type="common">Gut fungus</name>
    <name type="synonym">Smittium culisetae</name>
    <dbReference type="NCBI Taxonomy" id="1213189"/>
    <lineage>
        <taxon>Eukaryota</taxon>
        <taxon>Fungi</taxon>
        <taxon>Fungi incertae sedis</taxon>
        <taxon>Zoopagomycota</taxon>
        <taxon>Kickxellomycotina</taxon>
        <taxon>Harpellomycetes</taxon>
        <taxon>Harpellales</taxon>
        <taxon>Legeriomycetaceae</taxon>
        <taxon>Zancudomyces</taxon>
    </lineage>
</organism>